<name>A0A3B0C9X3_9FLAO</name>
<dbReference type="GO" id="GO:0016740">
    <property type="term" value="F:transferase activity"/>
    <property type="evidence" value="ECO:0007669"/>
    <property type="project" value="UniProtKB-KW"/>
</dbReference>
<keyword evidence="2" id="KW-0808">Transferase</keyword>
<dbReference type="Pfam" id="PF13439">
    <property type="entry name" value="Glyco_transf_4"/>
    <property type="match status" value="1"/>
</dbReference>
<organism evidence="2 3">
    <name type="scientific">Ulvibacterium marinum</name>
    <dbReference type="NCBI Taxonomy" id="2419782"/>
    <lineage>
        <taxon>Bacteria</taxon>
        <taxon>Pseudomonadati</taxon>
        <taxon>Bacteroidota</taxon>
        <taxon>Flavobacteriia</taxon>
        <taxon>Flavobacteriales</taxon>
        <taxon>Flavobacteriaceae</taxon>
        <taxon>Ulvibacterium</taxon>
    </lineage>
</organism>
<dbReference type="CDD" id="cd03794">
    <property type="entry name" value="GT4_WbuB-like"/>
    <property type="match status" value="1"/>
</dbReference>
<gene>
    <name evidence="2" type="ORF">D7Z94_10870</name>
</gene>
<evidence type="ECO:0000259" key="1">
    <source>
        <dbReference type="Pfam" id="PF13439"/>
    </source>
</evidence>
<reference evidence="2 3" key="1">
    <citation type="submission" date="2018-10" db="EMBL/GenBank/DDBJ databases">
        <title>Ulvibacterium marinum gen. nov., sp. nov., a novel marine bacterium of the family Flavobacteriaceae, isolated from a culture of the green alga Ulva prolifera.</title>
        <authorList>
            <person name="Zhang Z."/>
        </authorList>
    </citation>
    <scope>NUCLEOTIDE SEQUENCE [LARGE SCALE GENOMIC DNA]</scope>
    <source>
        <strain evidence="2 3">CCMM003</strain>
    </source>
</reference>
<accession>A0A3B0C9X3</accession>
<sequence>MKRVLIITYYWPPAGGPGVQRWLKFVKYLPDFGVDPIVFIPENPHYPIQDNSLLNEVPDGIEIHRKPIFEPYRFAEILSTKKTKRISSGIIRTKNQSALEKAMLWIRGNFFIPDARKYWVKPSVSYLSELIEKQNIKTVITTGPPHSVHLIGQQLRQEHQVKWIADFRDPWTSIGYHKKLRLTKSSQNKHKTLERSVLNEADLLITTSDTTRKEFRTLTDKPIELITNGFDSDYIGGADLDDKFTIAHIGSLLTGRSPNNLWKVLSEIAREDEIFRKELQLEFIGVVSEDVMDNLYKNELAPYIQMKGYVSHAQALRRQQRAQILLLVEIDSEDTKGIVPGKLFEYMAARRPILALGPNNWEAGAIILKTHSGRVFDYQNNSQLKNVLLEWFAAYQQGKLNVVSKDVEKYSRKALTEQLSEYL</sequence>
<protein>
    <submittedName>
        <fullName evidence="2">Glycosyl transferase family 1</fullName>
    </submittedName>
</protein>
<dbReference type="SUPFAM" id="SSF53756">
    <property type="entry name" value="UDP-Glycosyltransferase/glycogen phosphorylase"/>
    <property type="match status" value="1"/>
</dbReference>
<dbReference type="RefSeq" id="WP_120711576.1">
    <property type="nucleotide sequence ID" value="NZ_RBCJ01000002.1"/>
</dbReference>
<dbReference type="AlphaFoldDB" id="A0A3B0C9X3"/>
<dbReference type="EMBL" id="RBCJ01000002">
    <property type="protein sequence ID" value="RKN81418.1"/>
    <property type="molecule type" value="Genomic_DNA"/>
</dbReference>
<keyword evidence="3" id="KW-1185">Reference proteome</keyword>
<dbReference type="InterPro" id="IPR028098">
    <property type="entry name" value="Glyco_trans_4-like_N"/>
</dbReference>
<feature type="domain" description="Glycosyltransferase subfamily 4-like N-terminal" evidence="1">
    <location>
        <begin position="106"/>
        <end position="233"/>
    </location>
</feature>
<comment type="caution">
    <text evidence="2">The sequence shown here is derived from an EMBL/GenBank/DDBJ whole genome shotgun (WGS) entry which is preliminary data.</text>
</comment>
<dbReference type="Gene3D" id="3.40.50.2000">
    <property type="entry name" value="Glycogen Phosphorylase B"/>
    <property type="match status" value="2"/>
</dbReference>
<evidence type="ECO:0000313" key="3">
    <source>
        <dbReference type="Proteomes" id="UP000276603"/>
    </source>
</evidence>
<dbReference type="OrthoDB" id="9794575at2"/>
<dbReference type="Proteomes" id="UP000276603">
    <property type="component" value="Unassembled WGS sequence"/>
</dbReference>
<evidence type="ECO:0000313" key="2">
    <source>
        <dbReference type="EMBL" id="RKN81418.1"/>
    </source>
</evidence>
<proteinExistence type="predicted"/>